<dbReference type="Proteomes" id="UP000828390">
    <property type="component" value="Unassembled WGS sequence"/>
</dbReference>
<evidence type="ECO:0000313" key="1">
    <source>
        <dbReference type="EMBL" id="KAH3850623.1"/>
    </source>
</evidence>
<comment type="caution">
    <text evidence="1">The sequence shown here is derived from an EMBL/GenBank/DDBJ whole genome shotgun (WGS) entry which is preliminary data.</text>
</comment>
<proteinExistence type="predicted"/>
<keyword evidence="2" id="KW-1185">Reference proteome</keyword>
<organism evidence="1 2">
    <name type="scientific">Dreissena polymorpha</name>
    <name type="common">Zebra mussel</name>
    <name type="synonym">Mytilus polymorpha</name>
    <dbReference type="NCBI Taxonomy" id="45954"/>
    <lineage>
        <taxon>Eukaryota</taxon>
        <taxon>Metazoa</taxon>
        <taxon>Spiralia</taxon>
        <taxon>Lophotrochozoa</taxon>
        <taxon>Mollusca</taxon>
        <taxon>Bivalvia</taxon>
        <taxon>Autobranchia</taxon>
        <taxon>Heteroconchia</taxon>
        <taxon>Euheterodonta</taxon>
        <taxon>Imparidentia</taxon>
        <taxon>Neoheterodontei</taxon>
        <taxon>Myida</taxon>
        <taxon>Dreissenoidea</taxon>
        <taxon>Dreissenidae</taxon>
        <taxon>Dreissena</taxon>
    </lineage>
</organism>
<dbReference type="AlphaFoldDB" id="A0A9D4L3E0"/>
<protein>
    <submittedName>
        <fullName evidence="1">Uncharacterized protein</fullName>
    </submittedName>
</protein>
<evidence type="ECO:0000313" key="2">
    <source>
        <dbReference type="Proteomes" id="UP000828390"/>
    </source>
</evidence>
<reference evidence="1" key="2">
    <citation type="submission" date="2020-11" db="EMBL/GenBank/DDBJ databases">
        <authorList>
            <person name="McCartney M.A."/>
            <person name="Auch B."/>
            <person name="Kono T."/>
            <person name="Mallez S."/>
            <person name="Becker A."/>
            <person name="Gohl D.M."/>
            <person name="Silverstein K.A.T."/>
            <person name="Koren S."/>
            <person name="Bechman K.B."/>
            <person name="Herman A."/>
            <person name="Abrahante J.E."/>
            <person name="Garbe J."/>
        </authorList>
    </citation>
    <scope>NUCLEOTIDE SEQUENCE</scope>
    <source>
        <strain evidence="1">Duluth1</strain>
        <tissue evidence="1">Whole animal</tissue>
    </source>
</reference>
<accession>A0A9D4L3E0</accession>
<name>A0A9D4L3E0_DREPO</name>
<reference evidence="1" key="1">
    <citation type="journal article" date="2019" name="bioRxiv">
        <title>The Genome of the Zebra Mussel, Dreissena polymorpha: A Resource for Invasive Species Research.</title>
        <authorList>
            <person name="McCartney M.A."/>
            <person name="Auch B."/>
            <person name="Kono T."/>
            <person name="Mallez S."/>
            <person name="Zhang Y."/>
            <person name="Obille A."/>
            <person name="Becker A."/>
            <person name="Abrahante J.E."/>
            <person name="Garbe J."/>
            <person name="Badalamenti J.P."/>
            <person name="Herman A."/>
            <person name="Mangelson H."/>
            <person name="Liachko I."/>
            <person name="Sullivan S."/>
            <person name="Sone E.D."/>
            <person name="Koren S."/>
            <person name="Silverstein K.A.T."/>
            <person name="Beckman K.B."/>
            <person name="Gohl D.M."/>
        </authorList>
    </citation>
    <scope>NUCLEOTIDE SEQUENCE</scope>
    <source>
        <strain evidence="1">Duluth1</strain>
        <tissue evidence="1">Whole animal</tissue>
    </source>
</reference>
<gene>
    <name evidence="1" type="ORF">DPMN_093047</name>
</gene>
<dbReference type="EMBL" id="JAIWYP010000003">
    <property type="protein sequence ID" value="KAH3850623.1"/>
    <property type="molecule type" value="Genomic_DNA"/>
</dbReference>
<sequence>MRLHGCPVSAVVRWPYLLCVAKGTGNQTFYLIDKAELPGKGAACVISLVHHYFQHYGYGDKNAQAFMNPPASASKPC</sequence>